<dbReference type="EMBL" id="SJPV01000014">
    <property type="protein sequence ID" value="TWU31983.1"/>
    <property type="molecule type" value="Genomic_DNA"/>
</dbReference>
<accession>A0A5C6D436</accession>
<proteinExistence type="predicted"/>
<dbReference type="Proteomes" id="UP000319143">
    <property type="component" value="Unassembled WGS sequence"/>
</dbReference>
<sequence length="162" mass="18537">MAKTMLFEKLIGSWEGICRTWFEPNQLADESEVAGRMASLLEGRFLRHTYQGTLRGKPRNGEELFAFNSVTQAFQLSWVDDFHMSDAILFSQGESSDRGFDVRGVYDVGENLPQWGWRTVFQLIDDSHLVMTAYNVSPDGSEAKAIETEYRRTKNLRLTLSN</sequence>
<dbReference type="OrthoDB" id="277821at2"/>
<dbReference type="Pfam" id="PF07617">
    <property type="entry name" value="DUF1579"/>
    <property type="match status" value="1"/>
</dbReference>
<reference evidence="1 2" key="1">
    <citation type="submission" date="2019-02" db="EMBL/GenBank/DDBJ databases">
        <title>Deep-cultivation of Planctomycetes and their phenomic and genomic characterization uncovers novel biology.</title>
        <authorList>
            <person name="Wiegand S."/>
            <person name="Jogler M."/>
            <person name="Boedeker C."/>
            <person name="Pinto D."/>
            <person name="Vollmers J."/>
            <person name="Rivas-Marin E."/>
            <person name="Kohn T."/>
            <person name="Peeters S.H."/>
            <person name="Heuer A."/>
            <person name="Rast P."/>
            <person name="Oberbeckmann S."/>
            <person name="Bunk B."/>
            <person name="Jeske O."/>
            <person name="Meyerdierks A."/>
            <person name="Storesund J.E."/>
            <person name="Kallscheuer N."/>
            <person name="Luecker S."/>
            <person name="Lage O.M."/>
            <person name="Pohl T."/>
            <person name="Merkel B.J."/>
            <person name="Hornburger P."/>
            <person name="Mueller R.-W."/>
            <person name="Bruemmer F."/>
            <person name="Labrenz M."/>
            <person name="Spormann A.M."/>
            <person name="Op Den Camp H."/>
            <person name="Overmann J."/>
            <person name="Amann R."/>
            <person name="Jetten M.S.M."/>
            <person name="Mascher T."/>
            <person name="Medema M.H."/>
            <person name="Devos D.P."/>
            <person name="Kaster A.-K."/>
            <person name="Ovreas L."/>
            <person name="Rohde M."/>
            <person name="Galperin M.Y."/>
            <person name="Jogler C."/>
        </authorList>
    </citation>
    <scope>NUCLEOTIDE SEQUENCE [LARGE SCALE GENOMIC DNA]</scope>
    <source>
        <strain evidence="1 2">Poly41</strain>
    </source>
</reference>
<dbReference type="AlphaFoldDB" id="A0A5C6D436"/>
<keyword evidence="2" id="KW-1185">Reference proteome</keyword>
<evidence type="ECO:0000313" key="2">
    <source>
        <dbReference type="Proteomes" id="UP000319143"/>
    </source>
</evidence>
<evidence type="ECO:0000313" key="1">
    <source>
        <dbReference type="EMBL" id="TWU31983.1"/>
    </source>
</evidence>
<organism evidence="1 2">
    <name type="scientific">Novipirellula artificiosorum</name>
    <dbReference type="NCBI Taxonomy" id="2528016"/>
    <lineage>
        <taxon>Bacteria</taxon>
        <taxon>Pseudomonadati</taxon>
        <taxon>Planctomycetota</taxon>
        <taxon>Planctomycetia</taxon>
        <taxon>Pirellulales</taxon>
        <taxon>Pirellulaceae</taxon>
        <taxon>Novipirellula</taxon>
    </lineage>
</organism>
<protein>
    <recommendedName>
        <fullName evidence="3">DUF1579 domain-containing protein</fullName>
    </recommendedName>
</protein>
<dbReference type="InterPro" id="IPR011473">
    <property type="entry name" value="DUF1579"/>
</dbReference>
<gene>
    <name evidence="1" type="ORF">Poly41_58710</name>
</gene>
<name>A0A5C6D436_9BACT</name>
<evidence type="ECO:0008006" key="3">
    <source>
        <dbReference type="Google" id="ProtNLM"/>
    </source>
</evidence>
<dbReference type="RefSeq" id="WP_146530625.1">
    <property type="nucleotide sequence ID" value="NZ_SJPV01000014.1"/>
</dbReference>
<comment type="caution">
    <text evidence="1">The sequence shown here is derived from an EMBL/GenBank/DDBJ whole genome shotgun (WGS) entry which is preliminary data.</text>
</comment>